<dbReference type="Proteomes" id="UP001251217">
    <property type="component" value="Unassembled WGS sequence"/>
</dbReference>
<sequence length="362" mass="38680">MIKVVQWATGGVGRAAIEGVLDHPELELVGAWVHSPDKDGVDLGTLVGRDPIGVTATTDAEALLALDADCVVYSPVFADTSVLRAILRSGKNVVTPLGWFYPRQRDREKFDGVCAEGAVTLHGTGIHPGGLTERLPLVVSALSGSVTGVRAEEFSDIRTYGAPDVVRHWMMFGADPDKARQSTVAAMLAGGYSQSVWMLADELGFDLDPDIRTTHDIAVATAPIESPIGIIEPGQVAAQHFRWEGTVDGEPVITAAVNWFMGERDFDPAWSFGPNGQRFEVEVRGDPGCVLTLSGLHAHDPAEGARRNPSIVATALNCVNAIPYVVAAEPGVRTYLDLPLPAGRAAPHLHRDRRTEVSDTGE</sequence>
<dbReference type="SUPFAM" id="SSF51735">
    <property type="entry name" value="NAD(P)-binding Rossmann-fold domains"/>
    <property type="match status" value="1"/>
</dbReference>
<keyword evidence="2" id="KW-0560">Oxidoreductase</keyword>
<dbReference type="Pfam" id="PF01113">
    <property type="entry name" value="DapB_N"/>
    <property type="match status" value="1"/>
</dbReference>
<dbReference type="Pfam" id="PF19328">
    <property type="entry name" value="DAP_DH_C"/>
    <property type="match status" value="2"/>
</dbReference>
<feature type="domain" description="2,4-diaminopentanoate dehydrogenase C-terminal" evidence="4">
    <location>
        <begin position="137"/>
        <end position="254"/>
    </location>
</feature>
<dbReference type="InterPro" id="IPR045760">
    <property type="entry name" value="DAP_DH_C"/>
</dbReference>
<reference evidence="5 6" key="1">
    <citation type="submission" date="2023-07" db="EMBL/GenBank/DDBJ databases">
        <title>Sorghum-associated microbial communities from plants grown in Nebraska, USA.</title>
        <authorList>
            <person name="Schachtman D."/>
        </authorList>
    </citation>
    <scope>NUCLEOTIDE SEQUENCE [LARGE SCALE GENOMIC DNA]</scope>
    <source>
        <strain evidence="5 6">4272</strain>
    </source>
</reference>
<dbReference type="RefSeq" id="WP_310402283.1">
    <property type="nucleotide sequence ID" value="NZ_JAVDWW010000004.1"/>
</dbReference>
<accession>A0ABU1XFF7</accession>
<feature type="domain" description="2,4-diaminopentanoate dehydrogenase C-terminal" evidence="4">
    <location>
        <begin position="311"/>
        <end position="343"/>
    </location>
</feature>
<comment type="caution">
    <text evidence="5">The sequence shown here is derived from an EMBL/GenBank/DDBJ whole genome shotgun (WGS) entry which is preliminary data.</text>
</comment>
<evidence type="ECO:0000313" key="6">
    <source>
        <dbReference type="Proteomes" id="UP001251217"/>
    </source>
</evidence>
<dbReference type="CDD" id="cd24146">
    <property type="entry name" value="nat-AmDH_N_like"/>
    <property type="match status" value="1"/>
</dbReference>
<evidence type="ECO:0000259" key="4">
    <source>
        <dbReference type="Pfam" id="PF19328"/>
    </source>
</evidence>
<evidence type="ECO:0000256" key="2">
    <source>
        <dbReference type="ARBA" id="ARBA00023002"/>
    </source>
</evidence>
<protein>
    <recommendedName>
        <fullName evidence="7">Dihydrodipicolinate reductase</fullName>
    </recommendedName>
</protein>
<feature type="domain" description="Dihydrodipicolinate reductase N-terminal" evidence="3">
    <location>
        <begin position="8"/>
        <end position="94"/>
    </location>
</feature>
<evidence type="ECO:0000313" key="5">
    <source>
        <dbReference type="EMBL" id="MDR7169283.1"/>
    </source>
</evidence>
<evidence type="ECO:0000256" key="1">
    <source>
        <dbReference type="ARBA" id="ARBA00022857"/>
    </source>
</evidence>
<keyword evidence="1" id="KW-0521">NADP</keyword>
<dbReference type="InterPro" id="IPR036291">
    <property type="entry name" value="NAD(P)-bd_dom_sf"/>
</dbReference>
<dbReference type="Gene3D" id="3.40.50.720">
    <property type="entry name" value="NAD(P)-binding Rossmann-like Domain"/>
    <property type="match status" value="1"/>
</dbReference>
<proteinExistence type="predicted"/>
<evidence type="ECO:0008006" key="7">
    <source>
        <dbReference type="Google" id="ProtNLM"/>
    </source>
</evidence>
<organism evidence="5 6">
    <name type="scientific">Nocardia kruczakiae</name>
    <dbReference type="NCBI Taxonomy" id="261477"/>
    <lineage>
        <taxon>Bacteria</taxon>
        <taxon>Bacillati</taxon>
        <taxon>Actinomycetota</taxon>
        <taxon>Actinomycetes</taxon>
        <taxon>Mycobacteriales</taxon>
        <taxon>Nocardiaceae</taxon>
        <taxon>Nocardia</taxon>
    </lineage>
</organism>
<keyword evidence="6" id="KW-1185">Reference proteome</keyword>
<name>A0ABU1XFF7_9NOCA</name>
<dbReference type="InterPro" id="IPR000846">
    <property type="entry name" value="DapB_N"/>
</dbReference>
<gene>
    <name evidence="5" type="ORF">J2W56_003024</name>
</gene>
<evidence type="ECO:0000259" key="3">
    <source>
        <dbReference type="Pfam" id="PF01113"/>
    </source>
</evidence>
<dbReference type="EMBL" id="JAVDWW010000004">
    <property type="protein sequence ID" value="MDR7169283.1"/>
    <property type="molecule type" value="Genomic_DNA"/>
</dbReference>